<feature type="region of interest" description="Disordered" evidence="1">
    <location>
        <begin position="216"/>
        <end position="336"/>
    </location>
</feature>
<feature type="compositionally biased region" description="Low complexity" evidence="1">
    <location>
        <begin position="112"/>
        <end position="121"/>
    </location>
</feature>
<feature type="domain" description="Chromo" evidence="2">
    <location>
        <begin position="416"/>
        <end position="484"/>
    </location>
</feature>
<dbReference type="Pfam" id="PF00385">
    <property type="entry name" value="Chromo"/>
    <property type="match status" value="1"/>
</dbReference>
<dbReference type="InterPro" id="IPR000953">
    <property type="entry name" value="Chromo/chromo_shadow_dom"/>
</dbReference>
<dbReference type="Gene3D" id="2.40.50.40">
    <property type="match status" value="1"/>
</dbReference>
<feature type="compositionally biased region" description="Basic residues" evidence="1">
    <location>
        <begin position="304"/>
        <end position="314"/>
    </location>
</feature>
<gene>
    <name evidence="3" type="ORF">L916_03381</name>
</gene>
<dbReference type="PROSITE" id="PS50013">
    <property type="entry name" value="CHROMO_2"/>
    <property type="match status" value="1"/>
</dbReference>
<evidence type="ECO:0000313" key="3">
    <source>
        <dbReference type="EMBL" id="ETL46805.1"/>
    </source>
</evidence>
<evidence type="ECO:0000259" key="2">
    <source>
        <dbReference type="PROSITE" id="PS50013"/>
    </source>
</evidence>
<dbReference type="VEuPathDB" id="FungiDB:PPTG_08400"/>
<feature type="compositionally biased region" description="Basic residues" evidence="1">
    <location>
        <begin position="102"/>
        <end position="111"/>
    </location>
</feature>
<dbReference type="EMBL" id="KI671455">
    <property type="protein sequence ID" value="ETL46805.1"/>
    <property type="molecule type" value="Genomic_DNA"/>
</dbReference>
<protein>
    <recommendedName>
        <fullName evidence="2">Chromo domain-containing protein</fullName>
    </recommendedName>
</protein>
<feature type="region of interest" description="Disordered" evidence="1">
    <location>
        <begin position="362"/>
        <end position="409"/>
    </location>
</feature>
<dbReference type="SUPFAM" id="SSF54160">
    <property type="entry name" value="Chromo domain-like"/>
    <property type="match status" value="1"/>
</dbReference>
<dbReference type="InterPro" id="IPR023780">
    <property type="entry name" value="Chromo_domain"/>
</dbReference>
<dbReference type="Proteomes" id="UP000053864">
    <property type="component" value="Unassembled WGS sequence"/>
</dbReference>
<sequence>MTQDASARPKSPKKLELFGKMHLGMDHVLAKLLEDAPPLPDTLKLQTETQSVTTTWVQVTEAFEKRKAMLQRRKEKSKRREEASTTKKKKKSKEKETEKSTKVKAIKKSKSRSSSASPRSGKSSEKVRTTKKTVTKKALSPKAESGITEVKSEQPSTYDKSVLKKLRKLPMCQNIEFGTKKYKAVVKWMELDKGKDSATSAELMELLTKLQLEAAVEKKTKPKLSRKRSLESLDDALRAEKNSKRKALKRETRRSKRESFVDEDEVVYESGEEEEEPEYQGGYSDSDEAEFMPELENSPPPEKPKKRSTSKKPKKEVVKQEETTTSNARLSSKAQLAAVVAKIRADKVVSGKADAKYLSYEKKDAPGSSSNSAIELDDSEEEEEEDQEEEEEETKDHDSSTDDENGMFDLNEEDVYIVEAILCVKEGRSIMSAGRRQKEVDLYLVKWDGYNELTWEPEQNIPQRLIEMFRERERAKRACQYQIKVAHERREVINVTTQQREVLYMIQWINQENAVWESRSTLPNKTQVWLDKVLGAPVAKKRRETKAVKQYIYH</sequence>
<feature type="compositionally biased region" description="Basic residues" evidence="1">
    <location>
        <begin position="68"/>
        <end position="77"/>
    </location>
</feature>
<proteinExistence type="predicted"/>
<organism evidence="3 4">
    <name type="scientific">Phytophthora nicotianae</name>
    <name type="common">Potato buckeye rot agent</name>
    <name type="synonym">Phytophthora parasitica</name>
    <dbReference type="NCBI Taxonomy" id="4792"/>
    <lineage>
        <taxon>Eukaryota</taxon>
        <taxon>Sar</taxon>
        <taxon>Stramenopiles</taxon>
        <taxon>Oomycota</taxon>
        <taxon>Peronosporomycetes</taxon>
        <taxon>Peronosporales</taxon>
        <taxon>Peronosporaceae</taxon>
        <taxon>Phytophthora</taxon>
    </lineage>
</organism>
<name>W2JK23_PHYNI</name>
<feature type="region of interest" description="Disordered" evidence="1">
    <location>
        <begin position="67"/>
        <end position="161"/>
    </location>
</feature>
<reference evidence="3 4" key="1">
    <citation type="submission" date="2013-11" db="EMBL/GenBank/DDBJ databases">
        <title>The Genome Sequence of Phytophthora parasitica CJ05E6.</title>
        <authorList>
            <consortium name="The Broad Institute Genomics Platform"/>
            <person name="Russ C."/>
            <person name="Tyler B."/>
            <person name="Panabieres F."/>
            <person name="Shan W."/>
            <person name="Tripathy S."/>
            <person name="Grunwald N."/>
            <person name="Machado M."/>
            <person name="Johnson C.S."/>
            <person name="Arredondo F."/>
            <person name="Hong C."/>
            <person name="Coffey M."/>
            <person name="Young S.K."/>
            <person name="Zeng Q."/>
            <person name="Gargeya S."/>
            <person name="Fitzgerald M."/>
            <person name="Abouelleil A."/>
            <person name="Alvarado L."/>
            <person name="Chapman S.B."/>
            <person name="Gainer-Dewar J."/>
            <person name="Goldberg J."/>
            <person name="Griggs A."/>
            <person name="Gujja S."/>
            <person name="Hansen M."/>
            <person name="Howarth C."/>
            <person name="Imamovic A."/>
            <person name="Ireland A."/>
            <person name="Larimer J."/>
            <person name="McCowan C."/>
            <person name="Murphy C."/>
            <person name="Pearson M."/>
            <person name="Poon T.W."/>
            <person name="Priest M."/>
            <person name="Roberts A."/>
            <person name="Saif S."/>
            <person name="Shea T."/>
            <person name="Sykes S."/>
            <person name="Wortman J."/>
            <person name="Nusbaum C."/>
            <person name="Birren B."/>
        </authorList>
    </citation>
    <scope>NUCLEOTIDE SEQUENCE [LARGE SCALE GENOMIC DNA]</scope>
    <source>
        <strain evidence="3 4">CJ05E6</strain>
    </source>
</reference>
<dbReference type="SMART" id="SM00298">
    <property type="entry name" value="CHROMO"/>
    <property type="match status" value="1"/>
</dbReference>
<dbReference type="InterPro" id="IPR016197">
    <property type="entry name" value="Chromo-like_dom_sf"/>
</dbReference>
<feature type="compositionally biased region" description="Basic and acidic residues" evidence="1">
    <location>
        <begin position="228"/>
        <end position="242"/>
    </location>
</feature>
<accession>W2JK23</accession>
<evidence type="ECO:0000256" key="1">
    <source>
        <dbReference type="SAM" id="MobiDB-lite"/>
    </source>
</evidence>
<dbReference type="AlphaFoldDB" id="W2JK23"/>
<feature type="compositionally biased region" description="Basic residues" evidence="1">
    <location>
        <begin position="243"/>
        <end position="256"/>
    </location>
</feature>
<feature type="compositionally biased region" description="Acidic residues" evidence="1">
    <location>
        <begin position="261"/>
        <end position="278"/>
    </location>
</feature>
<evidence type="ECO:0000313" key="4">
    <source>
        <dbReference type="Proteomes" id="UP000053864"/>
    </source>
</evidence>
<feature type="compositionally biased region" description="Acidic residues" evidence="1">
    <location>
        <begin position="375"/>
        <end position="393"/>
    </location>
</feature>